<evidence type="ECO:0000256" key="1">
    <source>
        <dbReference type="SAM" id="SignalP"/>
    </source>
</evidence>
<dbReference type="Proteomes" id="UP001044222">
    <property type="component" value="Chromosome 16"/>
</dbReference>
<gene>
    <name evidence="2" type="ORF">ANANG_G00279950</name>
</gene>
<reference evidence="2" key="1">
    <citation type="submission" date="2021-01" db="EMBL/GenBank/DDBJ databases">
        <title>A chromosome-scale assembly of European eel, Anguilla anguilla.</title>
        <authorList>
            <person name="Henkel C."/>
            <person name="Jong-Raadsen S.A."/>
            <person name="Dufour S."/>
            <person name="Weltzien F.-A."/>
            <person name="Palstra A.P."/>
            <person name="Pelster B."/>
            <person name="Spaink H.P."/>
            <person name="Van Den Thillart G.E."/>
            <person name="Jansen H."/>
            <person name="Zahm M."/>
            <person name="Klopp C."/>
            <person name="Cedric C."/>
            <person name="Louis A."/>
            <person name="Berthelot C."/>
            <person name="Parey E."/>
            <person name="Roest Crollius H."/>
            <person name="Montfort J."/>
            <person name="Robinson-Rechavi M."/>
            <person name="Bucao C."/>
            <person name="Bouchez O."/>
            <person name="Gislard M."/>
            <person name="Lluch J."/>
            <person name="Milhes M."/>
            <person name="Lampietro C."/>
            <person name="Lopez Roques C."/>
            <person name="Donnadieu C."/>
            <person name="Braasch I."/>
            <person name="Desvignes T."/>
            <person name="Postlethwait J."/>
            <person name="Bobe J."/>
            <person name="Guiguen Y."/>
            <person name="Dirks R."/>
        </authorList>
    </citation>
    <scope>NUCLEOTIDE SEQUENCE</scope>
    <source>
        <strain evidence="2">Tag_6206</strain>
        <tissue evidence="2">Liver</tissue>
    </source>
</reference>
<proteinExistence type="predicted"/>
<name>A0A9D3LMP0_ANGAN</name>
<protein>
    <submittedName>
        <fullName evidence="2">Uncharacterized protein</fullName>
    </submittedName>
</protein>
<comment type="caution">
    <text evidence="2">The sequence shown here is derived from an EMBL/GenBank/DDBJ whole genome shotgun (WGS) entry which is preliminary data.</text>
</comment>
<keyword evidence="3" id="KW-1185">Reference proteome</keyword>
<sequence>PPLLLFFLLLWHLTPPSCLSLLILSLSLTVFFAHTPSNPAETGKGVLAHLSRRISTDTTARDSRQGPDLPERSAAAGDFILQQCPNLSSPF</sequence>
<feature type="non-terminal residue" evidence="2">
    <location>
        <position position="1"/>
    </location>
</feature>
<evidence type="ECO:0000313" key="2">
    <source>
        <dbReference type="EMBL" id="KAG5833822.1"/>
    </source>
</evidence>
<feature type="signal peptide" evidence="1">
    <location>
        <begin position="1"/>
        <end position="20"/>
    </location>
</feature>
<accession>A0A9D3LMP0</accession>
<evidence type="ECO:0000313" key="3">
    <source>
        <dbReference type="Proteomes" id="UP001044222"/>
    </source>
</evidence>
<organism evidence="2 3">
    <name type="scientific">Anguilla anguilla</name>
    <name type="common">European freshwater eel</name>
    <name type="synonym">Muraena anguilla</name>
    <dbReference type="NCBI Taxonomy" id="7936"/>
    <lineage>
        <taxon>Eukaryota</taxon>
        <taxon>Metazoa</taxon>
        <taxon>Chordata</taxon>
        <taxon>Craniata</taxon>
        <taxon>Vertebrata</taxon>
        <taxon>Euteleostomi</taxon>
        <taxon>Actinopterygii</taxon>
        <taxon>Neopterygii</taxon>
        <taxon>Teleostei</taxon>
        <taxon>Anguilliformes</taxon>
        <taxon>Anguillidae</taxon>
        <taxon>Anguilla</taxon>
    </lineage>
</organism>
<dbReference type="EMBL" id="JAFIRN010000016">
    <property type="protein sequence ID" value="KAG5833822.1"/>
    <property type="molecule type" value="Genomic_DNA"/>
</dbReference>
<dbReference type="AlphaFoldDB" id="A0A9D3LMP0"/>
<feature type="chain" id="PRO_5039203826" evidence="1">
    <location>
        <begin position="21"/>
        <end position="91"/>
    </location>
</feature>
<keyword evidence="1" id="KW-0732">Signal</keyword>